<gene>
    <name evidence="1" type="ORF">B4N89_45345</name>
</gene>
<comment type="caution">
    <text evidence="1">The sequence shown here is derived from an EMBL/GenBank/DDBJ whole genome shotgun (WGS) entry which is preliminary data.</text>
</comment>
<dbReference type="STRING" id="159449.B4N89_45345"/>
<protein>
    <submittedName>
        <fullName evidence="1">Uncharacterized protein</fullName>
    </submittedName>
</protein>
<dbReference type="Proteomes" id="UP000190037">
    <property type="component" value="Unassembled WGS sequence"/>
</dbReference>
<proteinExistence type="predicted"/>
<evidence type="ECO:0000313" key="2">
    <source>
        <dbReference type="Proteomes" id="UP000190037"/>
    </source>
</evidence>
<sequence>MQDLTAWRDRLAAGVVPTVRRHVAAPVVPVINGALLSTIDLRRQAILKENCVRAGTDFGTDRNTGPLGLLIVTVRFAMHLAALMVRHDLADPMAFTPDGWRPVSDIIAERATGYRHRDGNCRSRYTLELAGLLKPSTFDHVPPVMDPVFTSLRSMSNSTDDRWCPESRLITAVTTAHTRLHRGDPELVRQARDLVIAPLPHRAWSTA</sequence>
<reference evidence="1 2" key="1">
    <citation type="submission" date="2017-03" db="EMBL/GenBank/DDBJ databases">
        <title>Draft genome sequence of Streptomyces scabrisporus NF3, endophyte isolated from Amphipterygium adstringens.</title>
        <authorList>
            <person name="Vazquez M."/>
            <person name="Ceapa C.D."/>
            <person name="Rodriguez Luna D."/>
            <person name="Sanchez Esquivel S."/>
        </authorList>
    </citation>
    <scope>NUCLEOTIDE SEQUENCE [LARGE SCALE GENOMIC DNA]</scope>
    <source>
        <strain evidence="1 2">NF3</strain>
    </source>
</reference>
<organism evidence="1 2">
    <name type="scientific">Embleya scabrispora</name>
    <dbReference type="NCBI Taxonomy" id="159449"/>
    <lineage>
        <taxon>Bacteria</taxon>
        <taxon>Bacillati</taxon>
        <taxon>Actinomycetota</taxon>
        <taxon>Actinomycetes</taxon>
        <taxon>Kitasatosporales</taxon>
        <taxon>Streptomycetaceae</taxon>
        <taxon>Embleya</taxon>
    </lineage>
</organism>
<evidence type="ECO:0000313" key="1">
    <source>
        <dbReference type="EMBL" id="OPC76715.1"/>
    </source>
</evidence>
<accession>A0A1T3NJ11</accession>
<keyword evidence="2" id="KW-1185">Reference proteome</keyword>
<dbReference type="RefSeq" id="WP_078982561.1">
    <property type="nucleotide sequence ID" value="NZ_MWQN01000005.1"/>
</dbReference>
<dbReference type="AlphaFoldDB" id="A0A1T3NJ11"/>
<dbReference type="EMBL" id="MWQN01000005">
    <property type="protein sequence ID" value="OPC76715.1"/>
    <property type="molecule type" value="Genomic_DNA"/>
</dbReference>
<name>A0A1T3NJ11_9ACTN</name>